<gene>
    <name evidence="1" type="ORF">HF394_02385</name>
</gene>
<accession>A0A1G8JSR6</accession>
<evidence type="ECO:0000313" key="1">
    <source>
        <dbReference type="EMBL" id="QKX49519.1"/>
    </source>
</evidence>
<proteinExistence type="predicted"/>
<evidence type="ECO:0000313" key="2">
    <source>
        <dbReference type="Proteomes" id="UP000509222"/>
    </source>
</evidence>
<dbReference type="Proteomes" id="UP000509222">
    <property type="component" value="Chromosome"/>
</dbReference>
<reference evidence="2" key="1">
    <citation type="submission" date="2020-06" db="EMBL/GenBank/DDBJ databases">
        <title>Isolation of Planomicrobium glaciei.</title>
        <authorList>
            <person name="Malisova L."/>
            <person name="Safrankova R."/>
            <person name="Jakubu V."/>
            <person name="Spanelova P."/>
        </authorList>
    </citation>
    <scope>NUCLEOTIDE SEQUENCE [LARGE SCALE GENOMIC DNA]</scope>
    <source>
        <strain evidence="2">NRL-ATB46093</strain>
    </source>
</reference>
<sequence>MGKRIAVRYMVLPGIKKGVSGFYEYAGDSNCVKPNKPYESGVCHTIGDELDMLALLVGFQTREDFAKEHRGGSWLNAYGEKLSEHVKAALETKGLGWMINDELVHFYSPPGEFVLWPKNKNQTKLS</sequence>
<keyword evidence="2" id="KW-1185">Reference proteome</keyword>
<organism evidence="1 2">
    <name type="scientific">Planococcus glaciei</name>
    <dbReference type="NCBI Taxonomy" id="459472"/>
    <lineage>
        <taxon>Bacteria</taxon>
        <taxon>Bacillati</taxon>
        <taxon>Bacillota</taxon>
        <taxon>Bacilli</taxon>
        <taxon>Bacillales</taxon>
        <taxon>Caryophanaceae</taxon>
        <taxon>Planococcus</taxon>
    </lineage>
</organism>
<name>A0A1G8JSR6_9BACL</name>
<dbReference type="AlphaFoldDB" id="A0A1G8JSR6"/>
<dbReference type="EMBL" id="CP051177">
    <property type="protein sequence ID" value="QKX49519.1"/>
    <property type="molecule type" value="Genomic_DNA"/>
</dbReference>
<dbReference type="OrthoDB" id="2882023at2"/>
<dbReference type="STRING" id="459472.SAMN04487975_11523"/>
<protein>
    <submittedName>
        <fullName evidence="1">Uncharacterized protein</fullName>
    </submittedName>
</protein>
<dbReference type="RefSeq" id="WP_036810090.1">
    <property type="nucleotide sequence ID" value="NZ_CP051177.1"/>
</dbReference>